<dbReference type="Gene3D" id="3.40.390.10">
    <property type="entry name" value="Collagenase (Catalytic Domain)"/>
    <property type="match status" value="1"/>
</dbReference>
<reference evidence="2" key="1">
    <citation type="submission" date="2021-03" db="EMBL/GenBank/DDBJ databases">
        <title>Leucobacter chromiisoli sp. nov., isolated from chromium-containing soil of chemical plant.</title>
        <authorList>
            <person name="Xu Z."/>
        </authorList>
    </citation>
    <scope>NUCLEOTIDE SEQUENCE</scope>
    <source>
        <strain evidence="2">S27</strain>
    </source>
</reference>
<proteinExistence type="predicted"/>
<evidence type="ECO:0000313" key="3">
    <source>
        <dbReference type="Proteomes" id="UP000664382"/>
    </source>
</evidence>
<dbReference type="InterPro" id="IPR024079">
    <property type="entry name" value="MetalloPept_cat_dom_sf"/>
</dbReference>
<feature type="region of interest" description="Disordered" evidence="1">
    <location>
        <begin position="1"/>
        <end position="26"/>
    </location>
</feature>
<accession>A0A939SA14</accession>
<dbReference type="RefSeq" id="WP_208097090.1">
    <property type="nucleotide sequence ID" value="NZ_JAGDYM010000005.1"/>
</dbReference>
<comment type="caution">
    <text evidence="2">The sequence shown here is derived from an EMBL/GenBank/DDBJ whole genome shotgun (WGS) entry which is preliminary data.</text>
</comment>
<dbReference type="AlphaFoldDB" id="A0A939SA14"/>
<dbReference type="Proteomes" id="UP000664382">
    <property type="component" value="Unassembled WGS sequence"/>
</dbReference>
<sequence length="709" mass="72552">MRGAGGDARRGDRPPIDPRSAPPHRDRGSALVALVGAGALVLSLAAAPARAEAGIADTLEVSGTVMVLPEEPAGDPRDGRTVGGGAWLVVDDGTPIPLDEQTLAASFPGREPVSGAGFTGTVGVPQEVADELPAESARFAQAELRELVAETAGGVDVELPVLAAEIVPISAAADSGAVRPADVVFASRATGQVAAPGDAEMLALLEGVSDYWAEQSGGVIGGIVDDAVTRIALSDTNACEADNFVAWDSAARSLGYSGLQGSDPYPSGSRHLIVLVRDPACANVGLGTVGPKLSGGLSWVNLADEDVTEGTQVLAHEIGHNLGLGHANARGCTGSTVDAGTASSGLANSPCEDVQYADLWNVMGIGILGYGGVPAALSVNQRSYLGAASPGMLRTVSAEGGAGQTLTVNALTSGEDPRGLLIEPPAGEPFTVEYRNGAGQDGGTPQSGGQAFVLTRGGYQFRAGIGVKVLKGVSGSGVLGEESTVLTRLVGGHRQETLTAGDSITPEGSAATVTVQDVAEHAATIRIDFAKVLVPQTPTVSGTPRVGRTLQARPGSWQPAPVALKYQWYRGTARIPGATRSSYTLKAADRGKRISVRVTGTKTGYPSGVRASTASRPVAAGVLRSVKPRISGTAKAGKRLRARAGAWKPAGVKLSYRWYRDGKRIVGATTSSYRVKAADRGRKLTVRVTGKKPGYAAAAKVSAVKRVRR</sequence>
<dbReference type="SUPFAM" id="SSF55486">
    <property type="entry name" value="Metalloproteases ('zincins'), catalytic domain"/>
    <property type="match status" value="1"/>
</dbReference>
<feature type="compositionally biased region" description="Basic and acidic residues" evidence="1">
    <location>
        <begin position="7"/>
        <end position="16"/>
    </location>
</feature>
<gene>
    <name evidence="2" type="ORF">J4H92_05910</name>
</gene>
<organism evidence="2 3">
    <name type="scientific">Leucobacter weissii</name>
    <dbReference type="NCBI Taxonomy" id="1983706"/>
    <lineage>
        <taxon>Bacteria</taxon>
        <taxon>Bacillati</taxon>
        <taxon>Actinomycetota</taxon>
        <taxon>Actinomycetes</taxon>
        <taxon>Micrococcales</taxon>
        <taxon>Microbacteriaceae</taxon>
        <taxon>Leucobacter</taxon>
    </lineage>
</organism>
<dbReference type="EMBL" id="JAGDYM010000005">
    <property type="protein sequence ID" value="MBO1901482.1"/>
    <property type="molecule type" value="Genomic_DNA"/>
</dbReference>
<evidence type="ECO:0000313" key="2">
    <source>
        <dbReference type="EMBL" id="MBO1901482.1"/>
    </source>
</evidence>
<protein>
    <recommendedName>
        <fullName evidence="4">Peptidase M11 gametolysin domain-containing protein</fullName>
    </recommendedName>
</protein>
<keyword evidence="3" id="KW-1185">Reference proteome</keyword>
<evidence type="ECO:0000256" key="1">
    <source>
        <dbReference type="SAM" id="MobiDB-lite"/>
    </source>
</evidence>
<dbReference type="Gene3D" id="2.60.40.2700">
    <property type="match status" value="2"/>
</dbReference>
<dbReference type="Pfam" id="PF13583">
    <property type="entry name" value="Reprolysin_4"/>
    <property type="match status" value="1"/>
</dbReference>
<evidence type="ECO:0008006" key="4">
    <source>
        <dbReference type="Google" id="ProtNLM"/>
    </source>
</evidence>
<dbReference type="GO" id="GO:0008237">
    <property type="term" value="F:metallopeptidase activity"/>
    <property type="evidence" value="ECO:0007669"/>
    <property type="project" value="InterPro"/>
</dbReference>
<name>A0A939SA14_9MICO</name>